<dbReference type="GO" id="GO:0005524">
    <property type="term" value="F:ATP binding"/>
    <property type="evidence" value="ECO:0007669"/>
    <property type="project" value="InterPro"/>
</dbReference>
<dbReference type="STRING" id="3055.A0A2K3D7H6"/>
<dbReference type="Proteomes" id="UP000006906">
    <property type="component" value="Chromosome 11"/>
</dbReference>
<feature type="compositionally biased region" description="Polar residues" evidence="1">
    <location>
        <begin position="1059"/>
        <end position="1068"/>
    </location>
</feature>
<dbReference type="PaxDb" id="3055-EDO99317"/>
<feature type="region of interest" description="Disordered" evidence="1">
    <location>
        <begin position="423"/>
        <end position="444"/>
    </location>
</feature>
<keyword evidence="4" id="KW-1185">Reference proteome</keyword>
<dbReference type="PANTHER" id="PTHR44329">
    <property type="entry name" value="SERINE/THREONINE-PROTEIN KINASE TNNI3K-RELATED"/>
    <property type="match status" value="1"/>
</dbReference>
<dbReference type="OrthoDB" id="547797at2759"/>
<dbReference type="Pfam" id="PF00069">
    <property type="entry name" value="Pkinase"/>
    <property type="match status" value="1"/>
</dbReference>
<feature type="compositionally biased region" description="Gly residues" evidence="1">
    <location>
        <begin position="656"/>
        <end position="665"/>
    </location>
</feature>
<dbReference type="RefSeq" id="XP_042919377.1">
    <property type="nucleotide sequence ID" value="XM_043067378.1"/>
</dbReference>
<dbReference type="ExpressionAtlas" id="A0A2K3D7H6">
    <property type="expression patterns" value="baseline and differential"/>
</dbReference>
<evidence type="ECO:0000256" key="1">
    <source>
        <dbReference type="SAM" id="MobiDB-lite"/>
    </source>
</evidence>
<dbReference type="InterPro" id="IPR000719">
    <property type="entry name" value="Prot_kinase_dom"/>
</dbReference>
<sequence>MTAHDSTSDVPASRNASSIAELSLGEQSSLFSVPANGTVELRGLRIIDVTLPSAPFPLPASGFLALSAFRLGAGARLRLVDSFLTVPSCALLSLHQTYACGVSPSPNVTVTPSSLVVHRLTTPSLDATNVTVQCSGAAAPYPCLAESFPGQVPLLSYMQRASQTISVAARTYGGTPPPVYGFLTRDMALVDPAAARYDTGGGAATCGNGSSGSNGTAAGDAPQQLLGDPDTVGPQRAPEASSACAAIAWGNRLVLAGDGTAQQRTVLDLAHSTSMLYLQIPDGKVEFRNLTLRNPPPGPPGYLPYTLLRLPIWTAAFKRKILGSDIDRLLTVTDCTVELPPEEVAMLMADAGLAAAALPPSLSGLLCAAGSDLLYNTRRYNTSRFTDVEVYLSSFIGLGTRSVYTRVQLRAVWPLQRPFLAPVSGGDGTGDTQQPQQPQPQPHALGMLATYPSYPSVCAAGAPGQPSPASLDRAPVASLALLRPWRLTTQDTDPTRGVDQRTGIVMLCDALLLSSDDPFFAPSYGQVQSDVTMPSLVLGEPLSLRLLHASDVSSAVTIAQPRAALTLRWLVLVGLPAARGFTQLPLGPRRRGQASPPPPASPKQVAAPSPPSLTLGGGGTALDDSGHSVSGRRLRQLQHGSGSRPAHLWSYNRLGSGDGALGRRGIGSSPHRRLQQEEQQQQAGSSSATQGLAPALANFTSCLWTFEFDRSPEALAADLAGGAGGRPAGLPRLQLDGVVLVVPQAELQLLGRVWAASADLLSGRLAFSADTDPGLAAALRAMLEGSALLEPQPGPTGSSTQDRVYLHSDGMLEFEEVAWCGWNGYNVTLITEGDADLGNAVTVLRIDNAPYVAITTAVVSPALTLPVVEFTASPSAAAPGPQGDMTSAPGGAVAVVPSAAPPPGASADQQPQQQQQQPQQQQRLPAGHSPAPRPAPDTQQPGQQGSGSTGGSSAAEAPEALGGAEPIQQPQGSNSEGSSGGSSGAVLPSQSAVAGGSKSEAGTVVAIVVSCVGAATVTGGLLLLYVGYRSRHARRYHGASAAGKAVADRLSSAADSDLLRTSTVSGSGVTEPRRDSGAASRGDSRRGGKSRLALGSSALSASQEVTAETSSYALGSSGCSGPTGSNATSSAAGGAADGTTASGRLGTINRAMVGMLLAVEEGRRRVAHLGPDVGPVGGAAPSADAAARPGAAVAEVAAGAAQLAGGNFPIAASVADPSSVHDANVPLLRLPTSTTAACGPVSAGAAGLAVVPLESSPLQSGAIGCGGHGDGTAAATQLQPQPPSPHTSLPLTITGELGRGAQGVVYRGVWRGLDVAVKSVLFHHTEGGVQDPHAKQAVEEAAIAVSMAHPNIVATYTYQLQQLPSTYCGMLSPEGVGSSAPESPVGSGGFMGRVSLHNQEAEVWKLTLIQELCDANSLRHCLQSGLLLLGQQAAGVGVDAGQSPAIQSPAARTVLLLACDIARGLAHLHERGVVHADLSSNNVLLQSRRSATTAPVAAPDTGLGVVAKLCDFGLSGRLDVEADVSHLSGPARRSSAYSAPELVVHGRSGPAGDVYAFAVVLWELALGLPLPMALARPESAGLRAWQSEQARLLPLGDDTLEGPPGAGSKVLGPPSASLALPPGLLWWPAHTPPALKALAAECLQVEPRRRPSSATVLVRLEQALQQLQLPGSAHTELQGLWARLGLTWRGRK</sequence>
<dbReference type="GO" id="GO:0007165">
    <property type="term" value="P:signal transduction"/>
    <property type="evidence" value="ECO:0000318"/>
    <property type="project" value="GO_Central"/>
</dbReference>
<dbReference type="Gramene" id="PNW76480">
    <property type="protein sequence ID" value="PNW76480"/>
    <property type="gene ID" value="CHLRE_11g467626v5"/>
</dbReference>
<dbReference type="PANTHER" id="PTHR44329:SF214">
    <property type="entry name" value="PROTEIN KINASE DOMAIN-CONTAINING PROTEIN"/>
    <property type="match status" value="1"/>
</dbReference>
<evidence type="ECO:0000313" key="3">
    <source>
        <dbReference type="EMBL" id="PNW76480.1"/>
    </source>
</evidence>
<dbReference type="PROSITE" id="PS00109">
    <property type="entry name" value="PROTEIN_KINASE_TYR"/>
    <property type="match status" value="1"/>
</dbReference>
<dbReference type="InterPro" id="IPR011009">
    <property type="entry name" value="Kinase-like_dom_sf"/>
</dbReference>
<feature type="compositionally biased region" description="Low complexity" evidence="1">
    <location>
        <begin position="1120"/>
        <end position="1143"/>
    </location>
</feature>
<dbReference type="Gene3D" id="3.30.200.20">
    <property type="entry name" value="Phosphorylase Kinase, domain 1"/>
    <property type="match status" value="1"/>
</dbReference>
<feature type="region of interest" description="Disordered" evidence="1">
    <location>
        <begin position="1112"/>
        <end position="1143"/>
    </location>
</feature>
<dbReference type="Gene3D" id="1.10.510.10">
    <property type="entry name" value="Transferase(Phosphotransferase) domain 1"/>
    <property type="match status" value="1"/>
</dbReference>
<feature type="region of interest" description="Disordered" evidence="1">
    <location>
        <begin position="582"/>
        <end position="689"/>
    </location>
</feature>
<dbReference type="InParanoid" id="A0A2K3D7H6"/>
<gene>
    <name evidence="3" type="ORF">CHLRE_11g467626v5</name>
</gene>
<dbReference type="GeneID" id="66055229"/>
<dbReference type="GO" id="GO:0004674">
    <property type="term" value="F:protein serine/threonine kinase activity"/>
    <property type="evidence" value="ECO:0000318"/>
    <property type="project" value="GO_Central"/>
</dbReference>
<feature type="domain" description="Protein kinase" evidence="2">
    <location>
        <begin position="1291"/>
        <end position="1664"/>
    </location>
</feature>
<feature type="region of interest" description="Disordered" evidence="1">
    <location>
        <begin position="876"/>
        <end position="995"/>
    </location>
</feature>
<dbReference type="InterPro" id="IPR051681">
    <property type="entry name" value="Ser/Thr_Kinases-Pseudokinases"/>
</dbReference>
<dbReference type="EMBL" id="CM008972">
    <property type="protein sequence ID" value="PNW76480.1"/>
    <property type="molecule type" value="Genomic_DNA"/>
</dbReference>
<accession>A0A2K3D7H6</accession>
<feature type="compositionally biased region" description="Low complexity" evidence="1">
    <location>
        <begin position="887"/>
        <end position="898"/>
    </location>
</feature>
<dbReference type="InterPro" id="IPR008266">
    <property type="entry name" value="Tyr_kinase_AS"/>
</dbReference>
<feature type="compositionally biased region" description="Basic and acidic residues" evidence="1">
    <location>
        <begin position="1071"/>
        <end position="1086"/>
    </location>
</feature>
<dbReference type="SUPFAM" id="SSF56112">
    <property type="entry name" value="Protein kinase-like (PK-like)"/>
    <property type="match status" value="1"/>
</dbReference>
<feature type="compositionally biased region" description="Low complexity" evidence="1">
    <location>
        <begin position="951"/>
        <end position="977"/>
    </location>
</feature>
<protein>
    <recommendedName>
        <fullName evidence="2">Protein kinase domain-containing protein</fullName>
    </recommendedName>
</protein>
<dbReference type="PROSITE" id="PS50011">
    <property type="entry name" value="PROTEIN_KINASE_DOM"/>
    <property type="match status" value="1"/>
</dbReference>
<feature type="region of interest" description="Disordered" evidence="1">
    <location>
        <begin position="1058"/>
        <end position="1097"/>
    </location>
</feature>
<dbReference type="KEGG" id="cre:CHLRE_11g467626v5"/>
<organism evidence="3 4">
    <name type="scientific">Chlamydomonas reinhardtii</name>
    <name type="common">Chlamydomonas smithii</name>
    <dbReference type="NCBI Taxonomy" id="3055"/>
    <lineage>
        <taxon>Eukaryota</taxon>
        <taxon>Viridiplantae</taxon>
        <taxon>Chlorophyta</taxon>
        <taxon>core chlorophytes</taxon>
        <taxon>Chlorophyceae</taxon>
        <taxon>CS clade</taxon>
        <taxon>Chlamydomonadales</taxon>
        <taxon>Chlamydomonadaceae</taxon>
        <taxon>Chlamydomonas</taxon>
    </lineage>
</organism>
<feature type="compositionally biased region" description="Low complexity" evidence="1">
    <location>
        <begin position="905"/>
        <end position="922"/>
    </location>
</feature>
<proteinExistence type="predicted"/>
<evidence type="ECO:0000259" key="2">
    <source>
        <dbReference type="PROSITE" id="PS50011"/>
    </source>
</evidence>
<evidence type="ECO:0000313" key="4">
    <source>
        <dbReference type="Proteomes" id="UP000006906"/>
    </source>
</evidence>
<feature type="region of interest" description="Disordered" evidence="1">
    <location>
        <begin position="208"/>
        <end position="237"/>
    </location>
</feature>
<name>A0A2K3D7H6_CHLRE</name>
<reference evidence="3 4" key="1">
    <citation type="journal article" date="2007" name="Science">
        <title>The Chlamydomonas genome reveals the evolution of key animal and plant functions.</title>
        <authorList>
            <person name="Merchant S.S."/>
            <person name="Prochnik S.E."/>
            <person name="Vallon O."/>
            <person name="Harris E.H."/>
            <person name="Karpowicz S.J."/>
            <person name="Witman G.B."/>
            <person name="Terry A."/>
            <person name="Salamov A."/>
            <person name="Fritz-Laylin L.K."/>
            <person name="Marechal-Drouard L."/>
            <person name="Marshall W.F."/>
            <person name="Qu L.H."/>
            <person name="Nelson D.R."/>
            <person name="Sanderfoot A.A."/>
            <person name="Spalding M.H."/>
            <person name="Kapitonov V.V."/>
            <person name="Ren Q."/>
            <person name="Ferris P."/>
            <person name="Lindquist E."/>
            <person name="Shapiro H."/>
            <person name="Lucas S.M."/>
            <person name="Grimwood J."/>
            <person name="Schmutz J."/>
            <person name="Cardol P."/>
            <person name="Cerutti H."/>
            <person name="Chanfreau G."/>
            <person name="Chen C.L."/>
            <person name="Cognat V."/>
            <person name="Croft M.T."/>
            <person name="Dent R."/>
            <person name="Dutcher S."/>
            <person name="Fernandez E."/>
            <person name="Fukuzawa H."/>
            <person name="Gonzalez-Ballester D."/>
            <person name="Gonzalez-Halphen D."/>
            <person name="Hallmann A."/>
            <person name="Hanikenne M."/>
            <person name="Hippler M."/>
            <person name="Inwood W."/>
            <person name="Jabbari K."/>
            <person name="Kalanon M."/>
            <person name="Kuras R."/>
            <person name="Lefebvre P.A."/>
            <person name="Lemaire S.D."/>
            <person name="Lobanov A.V."/>
            <person name="Lohr M."/>
            <person name="Manuell A."/>
            <person name="Meier I."/>
            <person name="Mets L."/>
            <person name="Mittag M."/>
            <person name="Mittelmeier T."/>
            <person name="Moroney J.V."/>
            <person name="Moseley J."/>
            <person name="Napoli C."/>
            <person name="Nedelcu A.M."/>
            <person name="Niyogi K."/>
            <person name="Novoselov S.V."/>
            <person name="Paulsen I.T."/>
            <person name="Pazour G."/>
            <person name="Purton S."/>
            <person name="Ral J.P."/>
            <person name="Riano-Pachon D.M."/>
            <person name="Riekhof W."/>
            <person name="Rymarquis L."/>
            <person name="Schroda M."/>
            <person name="Stern D."/>
            <person name="Umen J."/>
            <person name="Willows R."/>
            <person name="Wilson N."/>
            <person name="Zimmer S.L."/>
            <person name="Allmer J."/>
            <person name="Balk J."/>
            <person name="Bisova K."/>
            <person name="Chen C.J."/>
            <person name="Elias M."/>
            <person name="Gendler K."/>
            <person name="Hauser C."/>
            <person name="Lamb M.R."/>
            <person name="Ledford H."/>
            <person name="Long J.C."/>
            <person name="Minagawa J."/>
            <person name="Page M.D."/>
            <person name="Pan J."/>
            <person name="Pootakham W."/>
            <person name="Roje S."/>
            <person name="Rose A."/>
            <person name="Stahlberg E."/>
            <person name="Terauchi A.M."/>
            <person name="Yang P."/>
            <person name="Ball S."/>
            <person name="Bowler C."/>
            <person name="Dieckmann C.L."/>
            <person name="Gladyshev V.N."/>
            <person name="Green P."/>
            <person name="Jorgensen R."/>
            <person name="Mayfield S."/>
            <person name="Mueller-Roeber B."/>
            <person name="Rajamani S."/>
            <person name="Sayre R.T."/>
            <person name="Brokstein P."/>
            <person name="Dubchak I."/>
            <person name="Goodstein D."/>
            <person name="Hornick L."/>
            <person name="Huang Y.W."/>
            <person name="Jhaveri J."/>
            <person name="Luo Y."/>
            <person name="Martinez D."/>
            <person name="Ngau W.C."/>
            <person name="Otillar B."/>
            <person name="Poliakov A."/>
            <person name="Porter A."/>
            <person name="Szajkowski L."/>
            <person name="Werner G."/>
            <person name="Zhou K."/>
            <person name="Grigoriev I.V."/>
            <person name="Rokhsar D.S."/>
            <person name="Grossman A.R."/>
        </authorList>
    </citation>
    <scope>NUCLEOTIDE SEQUENCE [LARGE SCALE GENOMIC DNA]</scope>
    <source>
        <strain evidence="4">CC-503</strain>
    </source>
</reference>